<evidence type="ECO:0000256" key="3">
    <source>
        <dbReference type="ARBA" id="ARBA00022475"/>
    </source>
</evidence>
<dbReference type="GO" id="GO:0005886">
    <property type="term" value="C:plasma membrane"/>
    <property type="evidence" value="ECO:0007669"/>
    <property type="project" value="UniProtKB-SubCell"/>
</dbReference>
<comment type="subcellular location">
    <subcellularLocation>
        <location evidence="1">Cell inner membrane</location>
        <topology evidence="1">Single-pass membrane protein</topology>
    </subcellularLocation>
</comment>
<evidence type="ECO:0000256" key="5">
    <source>
        <dbReference type="ARBA" id="ARBA00022519"/>
    </source>
</evidence>
<keyword evidence="14" id="KW-1185">Reference proteome</keyword>
<keyword evidence="6" id="KW-0812">Transmembrane</keyword>
<dbReference type="PRINTS" id="PR00885">
    <property type="entry name" value="BCTERIALGSPH"/>
</dbReference>
<evidence type="ECO:0000256" key="1">
    <source>
        <dbReference type="ARBA" id="ARBA00004377"/>
    </source>
</evidence>
<protein>
    <recommendedName>
        <fullName evidence="2">Type II secretion system protein H</fullName>
    </recommendedName>
    <alternativeName>
        <fullName evidence="10">General secretion pathway protein H</fullName>
    </alternativeName>
</protein>
<evidence type="ECO:0000256" key="6">
    <source>
        <dbReference type="ARBA" id="ARBA00022692"/>
    </source>
</evidence>
<evidence type="ECO:0000256" key="10">
    <source>
        <dbReference type="ARBA" id="ARBA00030775"/>
    </source>
</evidence>
<evidence type="ECO:0000256" key="8">
    <source>
        <dbReference type="ARBA" id="ARBA00023136"/>
    </source>
</evidence>
<evidence type="ECO:0000256" key="2">
    <source>
        <dbReference type="ARBA" id="ARBA00021549"/>
    </source>
</evidence>
<dbReference type="AlphaFoldDB" id="A0A553WHX9"/>
<dbReference type="InterPro" id="IPR012902">
    <property type="entry name" value="N_methyl_site"/>
</dbReference>
<evidence type="ECO:0000259" key="12">
    <source>
        <dbReference type="Pfam" id="PF12019"/>
    </source>
</evidence>
<feature type="domain" description="General secretion pathway GspH" evidence="12">
    <location>
        <begin position="64"/>
        <end position="165"/>
    </location>
</feature>
<dbReference type="SUPFAM" id="SSF54523">
    <property type="entry name" value="Pili subunits"/>
    <property type="match status" value="1"/>
</dbReference>
<dbReference type="NCBIfam" id="TIGR02532">
    <property type="entry name" value="IV_pilin_GFxxxE"/>
    <property type="match status" value="1"/>
</dbReference>
<dbReference type="GO" id="GO:0015627">
    <property type="term" value="C:type II protein secretion system complex"/>
    <property type="evidence" value="ECO:0007669"/>
    <property type="project" value="InterPro"/>
</dbReference>
<evidence type="ECO:0000256" key="11">
    <source>
        <dbReference type="SAM" id="MobiDB-lite"/>
    </source>
</evidence>
<evidence type="ECO:0000313" key="14">
    <source>
        <dbReference type="Proteomes" id="UP000320160"/>
    </source>
</evidence>
<organism evidence="13 14">
    <name type="scientific">Sphingorhabdus contaminans</name>
    <dbReference type="NCBI Taxonomy" id="1343899"/>
    <lineage>
        <taxon>Bacteria</taxon>
        <taxon>Pseudomonadati</taxon>
        <taxon>Pseudomonadota</taxon>
        <taxon>Alphaproteobacteria</taxon>
        <taxon>Sphingomonadales</taxon>
        <taxon>Sphingomonadaceae</taxon>
        <taxon>Sphingorhabdus</taxon>
    </lineage>
</organism>
<sequence length="171" mass="18194">MARPAARMKMRISTANRPASTSKPAVSERGFTLVELMVVLFIIGVASAAVVMTARTTERGARDEAEQLAARLAALRDQSILQSTPMAFSIRPSGYSFEARTDGAWGPLQEKPFVSQKWARGTSASIGGARQLRVAFDSTGLPSSSAEIGVKRGDKVVVVNLSATGDVRVAR</sequence>
<evidence type="ECO:0000256" key="7">
    <source>
        <dbReference type="ARBA" id="ARBA00022989"/>
    </source>
</evidence>
<dbReference type="OrthoDB" id="7189369at2"/>
<dbReference type="Proteomes" id="UP000320160">
    <property type="component" value="Unassembled WGS sequence"/>
</dbReference>
<dbReference type="InterPro" id="IPR002416">
    <property type="entry name" value="T2SS_protein-GspH"/>
</dbReference>
<feature type="region of interest" description="Disordered" evidence="11">
    <location>
        <begin position="1"/>
        <end position="24"/>
    </location>
</feature>
<comment type="similarity">
    <text evidence="9">Belongs to the GSP H family.</text>
</comment>
<accession>A0A553WHX9</accession>
<keyword evidence="7" id="KW-1133">Transmembrane helix</keyword>
<feature type="compositionally biased region" description="Polar residues" evidence="11">
    <location>
        <begin position="13"/>
        <end position="24"/>
    </location>
</feature>
<evidence type="ECO:0000313" key="13">
    <source>
        <dbReference type="EMBL" id="TSB04295.1"/>
    </source>
</evidence>
<dbReference type="Pfam" id="PF07963">
    <property type="entry name" value="N_methyl"/>
    <property type="match status" value="1"/>
</dbReference>
<evidence type="ECO:0000256" key="9">
    <source>
        <dbReference type="ARBA" id="ARBA00025772"/>
    </source>
</evidence>
<dbReference type="Gene3D" id="3.55.40.10">
    <property type="entry name" value="minor pseudopilin epsh domain"/>
    <property type="match status" value="1"/>
</dbReference>
<gene>
    <name evidence="13" type="primary">gspH</name>
    <name evidence="13" type="ORF">FOM92_02350</name>
</gene>
<evidence type="ECO:0000256" key="4">
    <source>
        <dbReference type="ARBA" id="ARBA00022481"/>
    </source>
</evidence>
<name>A0A553WHX9_9SPHN</name>
<keyword evidence="5" id="KW-0997">Cell inner membrane</keyword>
<keyword evidence="8" id="KW-0472">Membrane</keyword>
<dbReference type="InterPro" id="IPR045584">
    <property type="entry name" value="Pilin-like"/>
</dbReference>
<keyword evidence="4" id="KW-0488">Methylation</keyword>
<dbReference type="InterPro" id="IPR022346">
    <property type="entry name" value="T2SS_GspH"/>
</dbReference>
<dbReference type="GO" id="GO:0015628">
    <property type="term" value="P:protein secretion by the type II secretion system"/>
    <property type="evidence" value="ECO:0007669"/>
    <property type="project" value="InterPro"/>
</dbReference>
<keyword evidence="3" id="KW-1003">Cell membrane</keyword>
<dbReference type="EMBL" id="VKKU01000001">
    <property type="protein sequence ID" value="TSB04295.1"/>
    <property type="molecule type" value="Genomic_DNA"/>
</dbReference>
<feature type="compositionally biased region" description="Basic residues" evidence="11">
    <location>
        <begin position="1"/>
        <end position="10"/>
    </location>
</feature>
<reference evidence="13 14" key="1">
    <citation type="submission" date="2019-07" db="EMBL/GenBank/DDBJ databases">
        <authorList>
            <person name="Park M."/>
        </authorList>
    </citation>
    <scope>NUCLEOTIDE SEQUENCE [LARGE SCALE GENOMIC DNA]</scope>
    <source>
        <strain evidence="13 14">KCTC32445</strain>
    </source>
</reference>
<dbReference type="PROSITE" id="PS00409">
    <property type="entry name" value="PROKAR_NTER_METHYL"/>
    <property type="match status" value="1"/>
</dbReference>
<comment type="caution">
    <text evidence="13">The sequence shown here is derived from an EMBL/GenBank/DDBJ whole genome shotgun (WGS) entry which is preliminary data.</text>
</comment>
<proteinExistence type="inferred from homology"/>
<dbReference type="Pfam" id="PF12019">
    <property type="entry name" value="GspH"/>
    <property type="match status" value="1"/>
</dbReference>